<keyword evidence="1" id="KW-0433">Leucine-rich repeat</keyword>
<evidence type="ECO:0000259" key="3">
    <source>
        <dbReference type="Pfam" id="PF17776"/>
    </source>
</evidence>
<evidence type="ECO:0000313" key="4">
    <source>
        <dbReference type="Ensembl" id="ENSSPAP00000028452.1"/>
    </source>
</evidence>
<dbReference type="PANTHER" id="PTHR24106">
    <property type="entry name" value="NACHT, LRR AND CARD DOMAINS-CONTAINING"/>
    <property type="match status" value="1"/>
</dbReference>
<dbReference type="SUPFAM" id="SSF52047">
    <property type="entry name" value="RNI-like"/>
    <property type="match status" value="1"/>
</dbReference>
<organism evidence="4">
    <name type="scientific">Stegastes partitus</name>
    <name type="common">bicolor damselfish</name>
    <dbReference type="NCBI Taxonomy" id="144197"/>
    <lineage>
        <taxon>Eukaryota</taxon>
        <taxon>Metazoa</taxon>
        <taxon>Chordata</taxon>
        <taxon>Craniata</taxon>
        <taxon>Vertebrata</taxon>
        <taxon>Euteleostomi</taxon>
        <taxon>Actinopterygii</taxon>
        <taxon>Neopterygii</taxon>
        <taxon>Teleostei</taxon>
        <taxon>Neoteleostei</taxon>
        <taxon>Acanthomorphata</taxon>
        <taxon>Ovalentaria</taxon>
        <taxon>Pomacentridae</taxon>
        <taxon>Stegastes</taxon>
    </lineage>
</organism>
<dbReference type="Gene3D" id="3.80.10.10">
    <property type="entry name" value="Ribonuclease Inhibitor"/>
    <property type="match status" value="1"/>
</dbReference>
<keyword evidence="2" id="KW-0677">Repeat</keyword>
<dbReference type="Ensembl" id="ENSSPAT00000028912.1">
    <property type="protein sequence ID" value="ENSSPAP00000028452.1"/>
    <property type="gene ID" value="ENSSPAG00000021421.1"/>
</dbReference>
<dbReference type="InterPro" id="IPR001611">
    <property type="entry name" value="Leu-rich_rpt"/>
</dbReference>
<dbReference type="GeneTree" id="ENSGT01150000286915"/>
<dbReference type="InterPro" id="IPR051261">
    <property type="entry name" value="NLR"/>
</dbReference>
<dbReference type="SMART" id="SM00368">
    <property type="entry name" value="LRR_RI"/>
    <property type="match status" value="3"/>
</dbReference>
<sequence length="361" mass="41270">MFQKPVYCFVHLSIQEFLAAVYMFHCYTNSNTEVLKKFLEKDCKNISLNVFLRRVVDKSLRSRNGHLDLFARFLHGLCLESNQRLLGGLLGQTENRPEIIQKVLNHLKEKKTNMSPERSINMFHCLMEMKDLSVHQEIQEFLKSENRSEKKLSEIHCSALAYMLQMSEEVLDELDISCDSLSSTLKSNPSHLKHLDLSNNKELKDSGVKHLCGFLENPHCNLETLSLSDIELLESHCEVVASALKSNPSHLKHLELSDNKELKDSGVKHLCGFLENPHLLFLVFVAQHEFVWMEPLVELQSFRAEVTLSLLKQQHVVIHINESSSSLLLLDCLKLHPVGFSCLEFTFYKLVHSGASSALNT</sequence>
<feature type="domain" description="NACHT LRR and PYD" evidence="3">
    <location>
        <begin position="11"/>
        <end position="135"/>
    </location>
</feature>
<dbReference type="Pfam" id="PF13516">
    <property type="entry name" value="LRR_6"/>
    <property type="match status" value="2"/>
</dbReference>
<dbReference type="InterPro" id="IPR032675">
    <property type="entry name" value="LRR_dom_sf"/>
</dbReference>
<dbReference type="InterPro" id="IPR041267">
    <property type="entry name" value="NLRP_HD2"/>
</dbReference>
<proteinExistence type="predicted"/>
<dbReference type="AlphaFoldDB" id="A0A3B5BKM0"/>
<dbReference type="Pfam" id="PF17776">
    <property type="entry name" value="NLRC4_HD2"/>
    <property type="match status" value="1"/>
</dbReference>
<protein>
    <recommendedName>
        <fullName evidence="3">NACHT LRR and PYD domain-containing protein</fullName>
    </recommendedName>
</protein>
<dbReference type="STRING" id="144197.ENSSPAP00000028452"/>
<name>A0A3B5BKM0_9TELE</name>
<evidence type="ECO:0000256" key="2">
    <source>
        <dbReference type="ARBA" id="ARBA00022737"/>
    </source>
</evidence>
<accession>A0A3B5BKM0</accession>
<reference evidence="4" key="1">
    <citation type="submission" date="2023-09" db="UniProtKB">
        <authorList>
            <consortium name="Ensembl"/>
        </authorList>
    </citation>
    <scope>IDENTIFICATION</scope>
</reference>
<evidence type="ECO:0000256" key="1">
    <source>
        <dbReference type="ARBA" id="ARBA00022614"/>
    </source>
</evidence>